<evidence type="ECO:0000256" key="1">
    <source>
        <dbReference type="ARBA" id="ARBA00004123"/>
    </source>
</evidence>
<dbReference type="SMART" id="SM00438">
    <property type="entry name" value="ZnF_NFX"/>
    <property type="match status" value="6"/>
</dbReference>
<keyword evidence="3" id="KW-0479">Metal-binding</keyword>
<evidence type="ECO:0000256" key="4">
    <source>
        <dbReference type="ARBA" id="ARBA00022737"/>
    </source>
</evidence>
<evidence type="ECO:0000256" key="5">
    <source>
        <dbReference type="ARBA" id="ARBA00022771"/>
    </source>
</evidence>
<dbReference type="AlphaFoldDB" id="A0A835UM97"/>
<feature type="domain" description="NF-X1-type" evidence="10">
    <location>
        <begin position="142"/>
        <end position="175"/>
    </location>
</feature>
<dbReference type="PANTHER" id="PTHR12360:SF12">
    <property type="entry name" value="TRANSCRIPTIONAL REPRESSOR NF-X1"/>
    <property type="match status" value="1"/>
</dbReference>
<protein>
    <recommendedName>
        <fullName evidence="10">NF-X1-type domain-containing protein</fullName>
    </recommendedName>
</protein>
<reference evidence="11 12" key="1">
    <citation type="journal article" date="2020" name="Nat. Food">
        <title>A phased Vanilla planifolia genome enables genetic improvement of flavour and production.</title>
        <authorList>
            <person name="Hasing T."/>
            <person name="Tang H."/>
            <person name="Brym M."/>
            <person name="Khazi F."/>
            <person name="Huang T."/>
            <person name="Chambers A.H."/>
        </authorList>
    </citation>
    <scope>NUCLEOTIDE SEQUENCE [LARGE SCALE GENOMIC DNA]</scope>
    <source>
        <tissue evidence="11">Leaf</tissue>
    </source>
</reference>
<keyword evidence="6" id="KW-0862">Zinc</keyword>
<dbReference type="PANTHER" id="PTHR12360">
    <property type="entry name" value="NUCLEAR TRANSCRIPTION FACTOR, X-BOX BINDING 1 NFX1"/>
    <property type="match status" value="1"/>
</dbReference>
<evidence type="ECO:0000256" key="7">
    <source>
        <dbReference type="ARBA" id="ARBA00023015"/>
    </source>
</evidence>
<comment type="subcellular location">
    <subcellularLocation>
        <location evidence="1">Nucleus</location>
    </subcellularLocation>
</comment>
<dbReference type="GO" id="GO:0000981">
    <property type="term" value="F:DNA-binding transcription factor activity, RNA polymerase II-specific"/>
    <property type="evidence" value="ECO:0007669"/>
    <property type="project" value="TreeGrafter"/>
</dbReference>
<dbReference type="Proteomes" id="UP000639772">
    <property type="component" value="Chromosome 10"/>
</dbReference>
<proteinExistence type="inferred from homology"/>
<keyword evidence="9" id="KW-0539">Nucleus</keyword>
<keyword evidence="5" id="KW-0863">Zinc-finger</keyword>
<keyword evidence="7" id="KW-0805">Transcription regulation</keyword>
<keyword evidence="4" id="KW-0677">Repeat</keyword>
<comment type="similarity">
    <text evidence="2">Belongs to the NFX1 family.</text>
</comment>
<evidence type="ECO:0000313" key="11">
    <source>
        <dbReference type="EMBL" id="KAG0465790.1"/>
    </source>
</evidence>
<evidence type="ECO:0000313" key="12">
    <source>
        <dbReference type="Proteomes" id="UP000639772"/>
    </source>
</evidence>
<evidence type="ECO:0000256" key="2">
    <source>
        <dbReference type="ARBA" id="ARBA00007269"/>
    </source>
</evidence>
<dbReference type="GO" id="GO:0008270">
    <property type="term" value="F:zinc ion binding"/>
    <property type="evidence" value="ECO:0007669"/>
    <property type="project" value="UniProtKB-KW"/>
</dbReference>
<evidence type="ECO:0000256" key="3">
    <source>
        <dbReference type="ARBA" id="ARBA00022723"/>
    </source>
</evidence>
<dbReference type="Pfam" id="PF01422">
    <property type="entry name" value="zf-NF-X1"/>
    <property type="match status" value="6"/>
</dbReference>
<dbReference type="OrthoDB" id="6512771at2759"/>
<organism evidence="11 12">
    <name type="scientific">Vanilla planifolia</name>
    <name type="common">Vanilla</name>
    <dbReference type="NCBI Taxonomy" id="51239"/>
    <lineage>
        <taxon>Eukaryota</taxon>
        <taxon>Viridiplantae</taxon>
        <taxon>Streptophyta</taxon>
        <taxon>Embryophyta</taxon>
        <taxon>Tracheophyta</taxon>
        <taxon>Spermatophyta</taxon>
        <taxon>Magnoliopsida</taxon>
        <taxon>Liliopsida</taxon>
        <taxon>Asparagales</taxon>
        <taxon>Orchidaceae</taxon>
        <taxon>Vanilloideae</taxon>
        <taxon>Vanilleae</taxon>
        <taxon>Vanilla</taxon>
    </lineage>
</organism>
<dbReference type="GO" id="GO:0005634">
    <property type="term" value="C:nucleus"/>
    <property type="evidence" value="ECO:0007669"/>
    <property type="project" value="UniProtKB-SubCell"/>
</dbReference>
<keyword evidence="8" id="KW-0804">Transcription</keyword>
<accession>A0A835UM97</accession>
<name>A0A835UM97_VANPL</name>
<dbReference type="InterPro" id="IPR000967">
    <property type="entry name" value="Znf_NFX1"/>
</dbReference>
<dbReference type="CDD" id="cd06008">
    <property type="entry name" value="NF-X1-zinc-finger"/>
    <property type="match status" value="3"/>
</dbReference>
<sequence length="470" mass="50949">MAVKGDFDDKSGIFSCNSVCNRSLSCGNHLCGKVCHPGPCGECELLPGKINTCHCGKMRFVEERKTCLDPIPTCSEVCGKPLVCNIHFCKIPCHDGSCPPCSVRVEQRCRCGSSCRSVQCYQLFEEKFQFICEKTCGRKKNCGRHRCNERCCPLSKSGVDQLSSDGDWDPHLCSVPCGKRLRCGNHSCQLLCHSGYCPPCLETIFTDLSCACGKTLIPPPIPCGTPMPSCPHPCIVSQPCGHAASHSCHFGDCPPCTVPVIKECIGGHVMLRNIPCGSKDIRCNQLCGKTRQCGIHACARTCHPPPCDSSPVSASGGRITATVPCGAGASSSSFNQDNLLEASVIQKLQVSLQPVEGNGRKVPIGLRKLTCDEECEKAARKRQLAEAFDVPLPNLDALHFGENSTASESLSDLLRRDPKWVIAIEERFKFMVLGKSKAGTGSSLKDHKFESLLNGNNPFRVSPQEIRKGF</sequence>
<gene>
    <name evidence="11" type="ORF">HPP92_019954</name>
</gene>
<feature type="domain" description="NF-X1-type" evidence="10">
    <location>
        <begin position="26"/>
        <end position="45"/>
    </location>
</feature>
<comment type="caution">
    <text evidence="11">The sequence shown here is derived from an EMBL/GenBank/DDBJ whole genome shotgun (WGS) entry which is preliminary data.</text>
</comment>
<feature type="domain" description="NF-X1-type" evidence="10">
    <location>
        <begin position="240"/>
        <end position="258"/>
    </location>
</feature>
<feature type="domain" description="NF-X1-type" evidence="10">
    <location>
        <begin position="293"/>
        <end position="327"/>
    </location>
</feature>
<dbReference type="InterPro" id="IPR034078">
    <property type="entry name" value="NFX1_fam"/>
</dbReference>
<dbReference type="EMBL" id="JADCNM010000010">
    <property type="protein sequence ID" value="KAG0465790.1"/>
    <property type="molecule type" value="Genomic_DNA"/>
</dbReference>
<evidence type="ECO:0000256" key="6">
    <source>
        <dbReference type="ARBA" id="ARBA00022833"/>
    </source>
</evidence>
<evidence type="ECO:0000259" key="10">
    <source>
        <dbReference type="SMART" id="SM00438"/>
    </source>
</evidence>
<evidence type="ECO:0000256" key="8">
    <source>
        <dbReference type="ARBA" id="ARBA00023163"/>
    </source>
</evidence>
<dbReference type="GO" id="GO:0000977">
    <property type="term" value="F:RNA polymerase II transcription regulatory region sequence-specific DNA binding"/>
    <property type="evidence" value="ECO:0007669"/>
    <property type="project" value="TreeGrafter"/>
</dbReference>
<evidence type="ECO:0000256" key="9">
    <source>
        <dbReference type="ARBA" id="ARBA00023242"/>
    </source>
</evidence>
<feature type="domain" description="NF-X1-type" evidence="10">
    <location>
        <begin position="183"/>
        <end position="202"/>
    </location>
</feature>
<feature type="domain" description="NF-X1-type" evidence="10">
    <location>
        <begin position="84"/>
        <end position="103"/>
    </location>
</feature>